<dbReference type="InterPro" id="IPR009057">
    <property type="entry name" value="Homeodomain-like_sf"/>
</dbReference>
<dbReference type="NCBIfam" id="TIGR00229">
    <property type="entry name" value="sensory_box"/>
    <property type="match status" value="1"/>
</dbReference>
<evidence type="ECO:0000256" key="2">
    <source>
        <dbReference type="ARBA" id="ARBA00022840"/>
    </source>
</evidence>
<dbReference type="Proteomes" id="UP001230005">
    <property type="component" value="Unassembled WGS sequence"/>
</dbReference>
<dbReference type="Pfam" id="PF00158">
    <property type="entry name" value="Sigma54_activat"/>
    <property type="match status" value="1"/>
</dbReference>
<dbReference type="PANTHER" id="PTHR32071:SF57">
    <property type="entry name" value="C4-DICARBOXYLATE TRANSPORT TRANSCRIPTIONAL REGULATORY PROTEIN DCTD"/>
    <property type="match status" value="1"/>
</dbReference>
<evidence type="ECO:0000256" key="1">
    <source>
        <dbReference type="ARBA" id="ARBA00022741"/>
    </source>
</evidence>
<dbReference type="PROSITE" id="PS00688">
    <property type="entry name" value="SIGMA54_INTERACT_3"/>
    <property type="match status" value="1"/>
</dbReference>
<dbReference type="PROSITE" id="PS50045">
    <property type="entry name" value="SIGMA54_INTERACT_4"/>
    <property type="match status" value="1"/>
</dbReference>
<evidence type="ECO:0000313" key="9">
    <source>
        <dbReference type="Proteomes" id="UP001230005"/>
    </source>
</evidence>
<keyword evidence="3" id="KW-0805">Transcription regulation</keyword>
<evidence type="ECO:0000259" key="6">
    <source>
        <dbReference type="PROSITE" id="PS50045"/>
    </source>
</evidence>
<dbReference type="CDD" id="cd00009">
    <property type="entry name" value="AAA"/>
    <property type="match status" value="1"/>
</dbReference>
<reference evidence="8 9" key="1">
    <citation type="submission" date="2023-07" db="EMBL/GenBank/DDBJ databases">
        <title>Genomic Encyclopedia of Type Strains, Phase IV (KMG-IV): sequencing the most valuable type-strain genomes for metagenomic binning, comparative biology and taxonomic classification.</title>
        <authorList>
            <person name="Goeker M."/>
        </authorList>
    </citation>
    <scope>NUCLEOTIDE SEQUENCE [LARGE SCALE GENOMIC DNA]</scope>
    <source>
        <strain evidence="8 9">DSM 9768</strain>
    </source>
</reference>
<sequence length="470" mass="54069">MLNFHNNYENAMSMPASLQEEFEAILDSSFDGIHITDGQGVTLFYNKACERIEGLNKEEVIGVNVQRLVDQGVYPNSLALKVLETKMPMTQLQKVNGKEIMVSAKPIFINGQITRVVMNSRDITELNLLKQELSHEKMIKEQYQTELEFIRTEKMPSHIVCESLEMQKMMDLIFTVSNVDSSILIQGESGVGKEVISRFIHKKSKRKEGPFIKIDCGAIPENLLESELFGYEKGAFTGADKNGKVGLIELAHGGTLFLDEIGELQLSLQVKLLRVLQDREVVRVGGKAPIKVDIRIIAATNKELEKMIKDKTFREDLYYRLNVVPLNVPPLRERKRDIYPLIQKVLKKFNEKYSLQKEIHPDAIKLLIDYEWPGNIRELENVIERLVVTSKDNTIDLERLPANMKRENKFYKPDSQLSYKEVMEAYEREFLKEKLAKVKNIARMAEELKIDESTVRRKLKKLNIPVKSVI</sequence>
<dbReference type="SMART" id="SM00091">
    <property type="entry name" value="PAS"/>
    <property type="match status" value="1"/>
</dbReference>
<dbReference type="CDD" id="cd00130">
    <property type="entry name" value="PAS"/>
    <property type="match status" value="1"/>
</dbReference>
<protein>
    <submittedName>
        <fullName evidence="8">PAS domain S-box-containing protein</fullName>
    </submittedName>
</protein>
<dbReference type="InterPro" id="IPR025944">
    <property type="entry name" value="Sigma_54_int_dom_CS"/>
</dbReference>
<dbReference type="RefSeq" id="WP_307321060.1">
    <property type="nucleotide sequence ID" value="NZ_JAUSUG010000001.1"/>
</dbReference>
<dbReference type="InterPro" id="IPR003593">
    <property type="entry name" value="AAA+_ATPase"/>
</dbReference>
<dbReference type="InterPro" id="IPR000014">
    <property type="entry name" value="PAS"/>
</dbReference>
<dbReference type="InterPro" id="IPR002078">
    <property type="entry name" value="Sigma_54_int"/>
</dbReference>
<keyword evidence="2" id="KW-0067">ATP-binding</keyword>
<dbReference type="InterPro" id="IPR058031">
    <property type="entry name" value="AAA_lid_NorR"/>
</dbReference>
<feature type="domain" description="Sigma-54 factor interaction" evidence="6">
    <location>
        <begin position="159"/>
        <end position="388"/>
    </location>
</feature>
<feature type="domain" description="PAS" evidence="7">
    <location>
        <begin position="18"/>
        <end position="62"/>
    </location>
</feature>
<keyword evidence="4" id="KW-0238">DNA-binding</keyword>
<evidence type="ECO:0000313" key="8">
    <source>
        <dbReference type="EMBL" id="MDQ0253002.1"/>
    </source>
</evidence>
<dbReference type="InterPro" id="IPR002197">
    <property type="entry name" value="HTH_Fis"/>
</dbReference>
<name>A0ABT9ZQK1_9BACI</name>
<dbReference type="Pfam" id="PF13426">
    <property type="entry name" value="PAS_9"/>
    <property type="match status" value="1"/>
</dbReference>
<dbReference type="SUPFAM" id="SSF55785">
    <property type="entry name" value="PYP-like sensor domain (PAS domain)"/>
    <property type="match status" value="1"/>
</dbReference>
<dbReference type="SUPFAM" id="SSF52540">
    <property type="entry name" value="P-loop containing nucleoside triphosphate hydrolases"/>
    <property type="match status" value="1"/>
</dbReference>
<dbReference type="PROSITE" id="PS00676">
    <property type="entry name" value="SIGMA54_INTERACT_2"/>
    <property type="match status" value="1"/>
</dbReference>
<dbReference type="InterPro" id="IPR025943">
    <property type="entry name" value="Sigma_54_int_dom_ATP-bd_2"/>
</dbReference>
<proteinExistence type="predicted"/>
<organism evidence="8 9">
    <name type="scientific">Evansella vedderi</name>
    <dbReference type="NCBI Taxonomy" id="38282"/>
    <lineage>
        <taxon>Bacteria</taxon>
        <taxon>Bacillati</taxon>
        <taxon>Bacillota</taxon>
        <taxon>Bacilli</taxon>
        <taxon>Bacillales</taxon>
        <taxon>Bacillaceae</taxon>
        <taxon>Evansella</taxon>
    </lineage>
</organism>
<keyword evidence="1" id="KW-0547">Nucleotide-binding</keyword>
<keyword evidence="5" id="KW-0804">Transcription</keyword>
<evidence type="ECO:0000259" key="7">
    <source>
        <dbReference type="PROSITE" id="PS50112"/>
    </source>
</evidence>
<dbReference type="Gene3D" id="3.30.450.20">
    <property type="entry name" value="PAS domain"/>
    <property type="match status" value="1"/>
</dbReference>
<dbReference type="Gene3D" id="3.40.50.300">
    <property type="entry name" value="P-loop containing nucleotide triphosphate hydrolases"/>
    <property type="match status" value="1"/>
</dbReference>
<dbReference type="Pfam" id="PF25601">
    <property type="entry name" value="AAA_lid_14"/>
    <property type="match status" value="1"/>
</dbReference>
<dbReference type="InterPro" id="IPR035965">
    <property type="entry name" value="PAS-like_dom_sf"/>
</dbReference>
<comment type="caution">
    <text evidence="8">The sequence shown here is derived from an EMBL/GenBank/DDBJ whole genome shotgun (WGS) entry which is preliminary data.</text>
</comment>
<dbReference type="PANTHER" id="PTHR32071">
    <property type="entry name" value="TRANSCRIPTIONAL REGULATORY PROTEIN"/>
    <property type="match status" value="1"/>
</dbReference>
<dbReference type="InterPro" id="IPR025662">
    <property type="entry name" value="Sigma_54_int_dom_ATP-bd_1"/>
</dbReference>
<dbReference type="InterPro" id="IPR027417">
    <property type="entry name" value="P-loop_NTPase"/>
</dbReference>
<dbReference type="Gene3D" id="1.10.8.60">
    <property type="match status" value="1"/>
</dbReference>
<dbReference type="SMART" id="SM00382">
    <property type="entry name" value="AAA"/>
    <property type="match status" value="1"/>
</dbReference>
<dbReference type="EMBL" id="JAUSUG010000001">
    <property type="protein sequence ID" value="MDQ0253002.1"/>
    <property type="molecule type" value="Genomic_DNA"/>
</dbReference>
<dbReference type="Pfam" id="PF02954">
    <property type="entry name" value="HTH_8"/>
    <property type="match status" value="1"/>
</dbReference>
<evidence type="ECO:0000256" key="3">
    <source>
        <dbReference type="ARBA" id="ARBA00023015"/>
    </source>
</evidence>
<evidence type="ECO:0000256" key="5">
    <source>
        <dbReference type="ARBA" id="ARBA00023163"/>
    </source>
</evidence>
<dbReference type="SUPFAM" id="SSF46689">
    <property type="entry name" value="Homeodomain-like"/>
    <property type="match status" value="1"/>
</dbReference>
<gene>
    <name evidence="8" type="ORF">J2S74_000374</name>
</gene>
<evidence type="ECO:0000256" key="4">
    <source>
        <dbReference type="ARBA" id="ARBA00023125"/>
    </source>
</evidence>
<accession>A0ABT9ZQK1</accession>
<keyword evidence="9" id="KW-1185">Reference proteome</keyword>
<dbReference type="PROSITE" id="PS50112">
    <property type="entry name" value="PAS"/>
    <property type="match status" value="1"/>
</dbReference>
<dbReference type="PROSITE" id="PS00675">
    <property type="entry name" value="SIGMA54_INTERACT_1"/>
    <property type="match status" value="1"/>
</dbReference>
<dbReference type="Gene3D" id="1.10.10.60">
    <property type="entry name" value="Homeodomain-like"/>
    <property type="match status" value="1"/>
</dbReference>